<dbReference type="InterPro" id="IPR044855">
    <property type="entry name" value="CoA-Trfase_III_dom3_sf"/>
</dbReference>
<accession>A0A840HU75</accession>
<evidence type="ECO:0000256" key="1">
    <source>
        <dbReference type="ARBA" id="ARBA00022679"/>
    </source>
</evidence>
<dbReference type="Gene3D" id="3.40.50.10540">
    <property type="entry name" value="Crotonobetainyl-coa:carnitine coa-transferase, domain 1"/>
    <property type="match status" value="1"/>
</dbReference>
<organism evidence="2 3">
    <name type="scientific">Rhizorhapis suberifaciens</name>
    <name type="common">corky root of lettuce</name>
    <dbReference type="NCBI Taxonomy" id="13656"/>
    <lineage>
        <taxon>Bacteria</taxon>
        <taxon>Pseudomonadati</taxon>
        <taxon>Pseudomonadota</taxon>
        <taxon>Alphaproteobacteria</taxon>
        <taxon>Sphingomonadales</taxon>
        <taxon>Sphingomonadaceae</taxon>
        <taxon>Rhizorhapis</taxon>
    </lineage>
</organism>
<sequence length="425" mass="45583">MDANSEGEAHKKGPLDGITVLDFSRVLAGPYCTMILADLGARVIKIEKFGTGDDTRAFGPFVEGGESAYFMCFNRGKESIVLDIKSPRDRELLERLLDVSDVVVENFRPGVMDRLGYGAERLAKTHPHIVYASISGFGHTGPFSDLPGYDMVVQAMGGVMSVTGWPDSPPARVGTSFGDLGAALFATVGIVSSLYKRTRDAQGSRVDIGMLDCQAALMETALARYDVEGVVPGRTGDSHPSLAPFESFQASDARFIIATGNDTLFMLMADALDAPQLALDPQFITNDLRCRNRPAMVKAIEAITVGKPVAHWIDRLNEAGVPCSAINTIDKLFDHPQLGARNMIIQVTGQSGRPVRTAGNPIRIGDAENDIGTPIAAPGLNQHREAILRELLGDDWAYGSPANEGDELVPATLDIYGVPPLEAAE</sequence>
<dbReference type="Pfam" id="PF02515">
    <property type="entry name" value="CoA_transf_3"/>
    <property type="match status" value="1"/>
</dbReference>
<dbReference type="RefSeq" id="WP_184475362.1">
    <property type="nucleotide sequence ID" value="NZ_JACHOV010000006.1"/>
</dbReference>
<keyword evidence="3" id="KW-1185">Reference proteome</keyword>
<dbReference type="SUPFAM" id="SSF89796">
    <property type="entry name" value="CoA-transferase family III (CaiB/BaiF)"/>
    <property type="match status" value="1"/>
</dbReference>
<dbReference type="Proteomes" id="UP000575068">
    <property type="component" value="Unassembled WGS sequence"/>
</dbReference>
<reference evidence="2 3" key="1">
    <citation type="submission" date="2020-08" db="EMBL/GenBank/DDBJ databases">
        <title>Genomic Encyclopedia of Type Strains, Phase IV (KMG-IV): sequencing the most valuable type-strain genomes for metagenomic binning, comparative biology and taxonomic classification.</title>
        <authorList>
            <person name="Goeker M."/>
        </authorList>
    </citation>
    <scope>NUCLEOTIDE SEQUENCE [LARGE SCALE GENOMIC DNA]</scope>
    <source>
        <strain evidence="2 3">DSM 7465</strain>
    </source>
</reference>
<evidence type="ECO:0000313" key="2">
    <source>
        <dbReference type="EMBL" id="MBB4641555.1"/>
    </source>
</evidence>
<dbReference type="PANTHER" id="PTHR48207:SF3">
    <property type="entry name" value="SUCCINATE--HYDROXYMETHYLGLUTARATE COA-TRANSFERASE"/>
    <property type="match status" value="1"/>
</dbReference>
<dbReference type="Gene3D" id="3.30.1540.10">
    <property type="entry name" value="formyl-coa transferase, domain 3"/>
    <property type="match status" value="1"/>
</dbReference>
<dbReference type="EC" id="2.8.3.19" evidence="2"/>
<dbReference type="InterPro" id="IPR003673">
    <property type="entry name" value="CoA-Trfase_fam_III"/>
</dbReference>
<proteinExistence type="predicted"/>
<dbReference type="PANTHER" id="PTHR48207">
    <property type="entry name" value="SUCCINATE--HYDROXYMETHYLGLUTARATE COA-TRANSFERASE"/>
    <property type="match status" value="1"/>
</dbReference>
<name>A0A840HU75_9SPHN</name>
<dbReference type="InterPro" id="IPR023606">
    <property type="entry name" value="CoA-Trfase_III_dom_1_sf"/>
</dbReference>
<comment type="caution">
    <text evidence="2">The sequence shown here is derived from an EMBL/GenBank/DDBJ whole genome shotgun (WGS) entry which is preliminary data.</text>
</comment>
<dbReference type="AlphaFoldDB" id="A0A840HU75"/>
<dbReference type="InterPro" id="IPR050483">
    <property type="entry name" value="CoA-transferase_III_domain"/>
</dbReference>
<dbReference type="EMBL" id="JACHOV010000006">
    <property type="protein sequence ID" value="MBB4641555.1"/>
    <property type="molecule type" value="Genomic_DNA"/>
</dbReference>
<gene>
    <name evidence="2" type="ORF">HNQ99_001864</name>
</gene>
<keyword evidence="1 2" id="KW-0808">Transferase</keyword>
<protein>
    <submittedName>
        <fullName evidence="2">CoA:oxalate CoA-transferase</fullName>
        <ecNumber evidence="2">2.8.3.19</ecNumber>
    </submittedName>
</protein>
<evidence type="ECO:0000313" key="3">
    <source>
        <dbReference type="Proteomes" id="UP000575068"/>
    </source>
</evidence>
<dbReference type="GO" id="GO:0008410">
    <property type="term" value="F:CoA-transferase activity"/>
    <property type="evidence" value="ECO:0007669"/>
    <property type="project" value="TreeGrafter"/>
</dbReference>